<name>A0ABW2KPI5_9ACTN</name>
<organism evidence="5 6">
    <name type="scientific">Marinactinospora rubrisoli</name>
    <dbReference type="NCBI Taxonomy" id="2715399"/>
    <lineage>
        <taxon>Bacteria</taxon>
        <taxon>Bacillati</taxon>
        <taxon>Actinomycetota</taxon>
        <taxon>Actinomycetes</taxon>
        <taxon>Streptosporangiales</taxon>
        <taxon>Nocardiopsidaceae</taxon>
        <taxon>Marinactinospora</taxon>
    </lineage>
</organism>
<evidence type="ECO:0000259" key="4">
    <source>
        <dbReference type="PROSITE" id="PS51462"/>
    </source>
</evidence>
<dbReference type="PANTHER" id="PTHR43046">
    <property type="entry name" value="GDP-MANNOSE MANNOSYL HYDROLASE"/>
    <property type="match status" value="1"/>
</dbReference>
<proteinExistence type="predicted"/>
<evidence type="ECO:0000313" key="6">
    <source>
        <dbReference type="Proteomes" id="UP001596540"/>
    </source>
</evidence>
<sequence length="165" mass="17999">MSDTELAFYESLPRSRGAASALLRDEVGRVLLVNPTYKPGWGMPGGTIEQLESPLTACRRECAEELGFVPHLTALACVDWVPPHLSPDGRPATAFVFAGTLTPGQFEAIRLPKDELSDARLVDPADLAGHLPEPTARRISACLKAERTVYLEHGRPVDWSRPLAE</sequence>
<keyword evidence="3" id="KW-0460">Magnesium</keyword>
<dbReference type="Gene3D" id="3.90.79.10">
    <property type="entry name" value="Nucleoside Triphosphate Pyrophosphohydrolase"/>
    <property type="match status" value="1"/>
</dbReference>
<keyword evidence="6" id="KW-1185">Reference proteome</keyword>
<dbReference type="Pfam" id="PF00293">
    <property type="entry name" value="NUDIX"/>
    <property type="match status" value="1"/>
</dbReference>
<evidence type="ECO:0000256" key="2">
    <source>
        <dbReference type="ARBA" id="ARBA00022801"/>
    </source>
</evidence>
<dbReference type="Proteomes" id="UP001596540">
    <property type="component" value="Unassembled WGS sequence"/>
</dbReference>
<dbReference type="RefSeq" id="WP_379873567.1">
    <property type="nucleotide sequence ID" value="NZ_JBHTBH010000014.1"/>
</dbReference>
<dbReference type="SUPFAM" id="SSF55811">
    <property type="entry name" value="Nudix"/>
    <property type="match status" value="1"/>
</dbReference>
<reference evidence="6" key="1">
    <citation type="journal article" date="2019" name="Int. J. Syst. Evol. Microbiol.">
        <title>The Global Catalogue of Microorganisms (GCM) 10K type strain sequencing project: providing services to taxonomists for standard genome sequencing and annotation.</title>
        <authorList>
            <consortium name="The Broad Institute Genomics Platform"/>
            <consortium name="The Broad Institute Genome Sequencing Center for Infectious Disease"/>
            <person name="Wu L."/>
            <person name="Ma J."/>
        </authorList>
    </citation>
    <scope>NUCLEOTIDE SEQUENCE [LARGE SCALE GENOMIC DNA]</scope>
    <source>
        <strain evidence="6">CGMCC 4.7382</strain>
    </source>
</reference>
<feature type="domain" description="Nudix hydrolase" evidence="4">
    <location>
        <begin position="13"/>
        <end position="145"/>
    </location>
</feature>
<dbReference type="PANTHER" id="PTHR43046:SF12">
    <property type="entry name" value="GDP-MANNOSE MANNOSYL HYDROLASE"/>
    <property type="match status" value="1"/>
</dbReference>
<dbReference type="EMBL" id="JBHTBH010000014">
    <property type="protein sequence ID" value="MFC7330930.1"/>
    <property type="molecule type" value="Genomic_DNA"/>
</dbReference>
<dbReference type="InterPro" id="IPR000086">
    <property type="entry name" value="NUDIX_hydrolase_dom"/>
</dbReference>
<dbReference type="PROSITE" id="PS51462">
    <property type="entry name" value="NUDIX"/>
    <property type="match status" value="1"/>
</dbReference>
<evidence type="ECO:0000256" key="1">
    <source>
        <dbReference type="ARBA" id="ARBA00001946"/>
    </source>
</evidence>
<keyword evidence="2" id="KW-0378">Hydrolase</keyword>
<protein>
    <submittedName>
        <fullName evidence="5">NUDIX domain-containing protein</fullName>
    </submittedName>
</protein>
<comment type="caution">
    <text evidence="5">The sequence shown here is derived from an EMBL/GenBank/DDBJ whole genome shotgun (WGS) entry which is preliminary data.</text>
</comment>
<dbReference type="CDD" id="cd18876">
    <property type="entry name" value="NUDIX_Hydrolase"/>
    <property type="match status" value="1"/>
</dbReference>
<gene>
    <name evidence="5" type="ORF">ACFQRF_24650</name>
</gene>
<evidence type="ECO:0000256" key="3">
    <source>
        <dbReference type="ARBA" id="ARBA00022842"/>
    </source>
</evidence>
<dbReference type="InterPro" id="IPR015797">
    <property type="entry name" value="NUDIX_hydrolase-like_dom_sf"/>
</dbReference>
<accession>A0ABW2KPI5</accession>
<comment type="cofactor">
    <cofactor evidence="1">
        <name>Mg(2+)</name>
        <dbReference type="ChEBI" id="CHEBI:18420"/>
    </cofactor>
</comment>
<evidence type="ECO:0000313" key="5">
    <source>
        <dbReference type="EMBL" id="MFC7330930.1"/>
    </source>
</evidence>